<dbReference type="AlphaFoldDB" id="A0A8B6BTH6"/>
<keyword evidence="3" id="KW-1185">Reference proteome</keyword>
<feature type="signal peptide" evidence="1">
    <location>
        <begin position="1"/>
        <end position="20"/>
    </location>
</feature>
<evidence type="ECO:0000256" key="1">
    <source>
        <dbReference type="SAM" id="SignalP"/>
    </source>
</evidence>
<dbReference type="EMBL" id="UYJE01000627">
    <property type="protein sequence ID" value="VDH94663.1"/>
    <property type="molecule type" value="Genomic_DNA"/>
</dbReference>
<sequence>MGKTSLFVVLVAFIVTKGEANYNTCTDVYGGYCSTSKTCSSLGGNVETLPVRCQCGKPCCKCTDTCPVGSTCMSEGETCDGVKDTHDCCGNRFCCTPISTTTPTVDTTTTCGVTTCPENFECCRGRCPPGNEQEEFCCAQFADSVCCRGSEPGK</sequence>
<feature type="chain" id="PRO_5032524602" evidence="1">
    <location>
        <begin position="21"/>
        <end position="154"/>
    </location>
</feature>
<proteinExistence type="predicted"/>
<evidence type="ECO:0000313" key="3">
    <source>
        <dbReference type="Proteomes" id="UP000596742"/>
    </source>
</evidence>
<comment type="caution">
    <text evidence="2">The sequence shown here is derived from an EMBL/GenBank/DDBJ whole genome shotgun (WGS) entry which is preliminary data.</text>
</comment>
<reference evidence="2" key="1">
    <citation type="submission" date="2018-11" db="EMBL/GenBank/DDBJ databases">
        <authorList>
            <person name="Alioto T."/>
            <person name="Alioto T."/>
        </authorList>
    </citation>
    <scope>NUCLEOTIDE SEQUENCE</scope>
</reference>
<protein>
    <submittedName>
        <fullName evidence="2">Uncharacterized protein</fullName>
    </submittedName>
</protein>
<keyword evidence="1" id="KW-0732">Signal</keyword>
<dbReference type="Proteomes" id="UP000596742">
    <property type="component" value="Unassembled WGS sequence"/>
</dbReference>
<gene>
    <name evidence="2" type="ORF">MGAL_10B064141</name>
</gene>
<name>A0A8B6BTH6_MYTGA</name>
<accession>A0A8B6BTH6</accession>
<organism evidence="2 3">
    <name type="scientific">Mytilus galloprovincialis</name>
    <name type="common">Mediterranean mussel</name>
    <dbReference type="NCBI Taxonomy" id="29158"/>
    <lineage>
        <taxon>Eukaryota</taxon>
        <taxon>Metazoa</taxon>
        <taxon>Spiralia</taxon>
        <taxon>Lophotrochozoa</taxon>
        <taxon>Mollusca</taxon>
        <taxon>Bivalvia</taxon>
        <taxon>Autobranchia</taxon>
        <taxon>Pteriomorphia</taxon>
        <taxon>Mytilida</taxon>
        <taxon>Mytiloidea</taxon>
        <taxon>Mytilidae</taxon>
        <taxon>Mytilinae</taxon>
        <taxon>Mytilus</taxon>
    </lineage>
</organism>
<evidence type="ECO:0000313" key="2">
    <source>
        <dbReference type="EMBL" id="VDH94663.1"/>
    </source>
</evidence>